<evidence type="ECO:0000313" key="3">
    <source>
        <dbReference type="Proteomes" id="UP001530293"/>
    </source>
</evidence>
<dbReference type="InterPro" id="IPR001107">
    <property type="entry name" value="Band_7"/>
</dbReference>
<sequence length="390" mass="43834">MAAMNSHHSKLVQRRISSPADADRAFANVTFNSQEVGVTEIPIILIPRSRLPFRCAINVPSGPLVMWQKWHRNMGLLPPGMIWLWPGWCRISHIVTRASITYIAPTRNCPTCDNVLVDVDSSLTFRIGPDSEDVSNFIYKIGAHRFDELLTAEVEQAIRALVYSTTHDRVNDLREEFATSMLSTLSSKFAVYGVTILNAMITNVILPPDIQNQLERTTVLQLEMAEQEKIHENRIRALEDEAARSIETIRISNRRKLQEIEEQMKRNDIERLEMEEAARSRAKLEEIKAMADADVALKKIIGDANLEKVKARQRAEAALKKSHLQCQTMQIEAETKAKIELKKSEAELAVAESKAATMILRAEVAGLNGRKLLMSGDGAESLRSALAPRM</sequence>
<accession>A0ABD3N385</accession>
<gene>
    <name evidence="2" type="ORF">ACHAWU_003266</name>
</gene>
<evidence type="ECO:0000313" key="2">
    <source>
        <dbReference type="EMBL" id="KAL3767175.1"/>
    </source>
</evidence>
<dbReference type="PANTHER" id="PTHR43327:SF8">
    <property type="entry name" value="BAND 7 DOMAIN-CONTAINING PROTEIN"/>
    <property type="match status" value="1"/>
</dbReference>
<dbReference type="SMART" id="SM00244">
    <property type="entry name" value="PHB"/>
    <property type="match status" value="1"/>
</dbReference>
<dbReference type="EMBL" id="JALLBG020000077">
    <property type="protein sequence ID" value="KAL3767175.1"/>
    <property type="molecule type" value="Genomic_DNA"/>
</dbReference>
<organism evidence="2 3">
    <name type="scientific">Discostella pseudostelligera</name>
    <dbReference type="NCBI Taxonomy" id="259834"/>
    <lineage>
        <taxon>Eukaryota</taxon>
        <taxon>Sar</taxon>
        <taxon>Stramenopiles</taxon>
        <taxon>Ochrophyta</taxon>
        <taxon>Bacillariophyta</taxon>
        <taxon>Coscinodiscophyceae</taxon>
        <taxon>Thalassiosirophycidae</taxon>
        <taxon>Stephanodiscales</taxon>
        <taxon>Stephanodiscaceae</taxon>
        <taxon>Discostella</taxon>
    </lineage>
</organism>
<keyword evidence="3" id="KW-1185">Reference proteome</keyword>
<proteinExistence type="predicted"/>
<dbReference type="Pfam" id="PF01145">
    <property type="entry name" value="Band_7"/>
    <property type="match status" value="1"/>
</dbReference>
<feature type="domain" description="Band 7" evidence="1">
    <location>
        <begin position="54"/>
        <end position="218"/>
    </location>
</feature>
<name>A0ABD3N385_9STRA</name>
<dbReference type="PANTHER" id="PTHR43327">
    <property type="entry name" value="STOMATIN-LIKE PROTEIN 2, MITOCHONDRIAL"/>
    <property type="match status" value="1"/>
</dbReference>
<protein>
    <recommendedName>
        <fullName evidence="1">Band 7 domain-containing protein</fullName>
    </recommendedName>
</protein>
<dbReference type="Proteomes" id="UP001530293">
    <property type="component" value="Unassembled WGS sequence"/>
</dbReference>
<reference evidence="2 3" key="1">
    <citation type="submission" date="2024-10" db="EMBL/GenBank/DDBJ databases">
        <title>Updated reference genomes for cyclostephanoid diatoms.</title>
        <authorList>
            <person name="Roberts W.R."/>
            <person name="Alverson A.J."/>
        </authorList>
    </citation>
    <scope>NUCLEOTIDE SEQUENCE [LARGE SCALE GENOMIC DNA]</scope>
    <source>
        <strain evidence="2 3">AJA232-27</strain>
    </source>
</reference>
<evidence type="ECO:0000259" key="1">
    <source>
        <dbReference type="SMART" id="SM00244"/>
    </source>
</evidence>
<dbReference type="AlphaFoldDB" id="A0ABD3N385"/>
<comment type="caution">
    <text evidence="2">The sequence shown here is derived from an EMBL/GenBank/DDBJ whole genome shotgun (WGS) entry which is preliminary data.</text>
</comment>
<dbReference type="Gene3D" id="3.30.479.30">
    <property type="entry name" value="Band 7 domain"/>
    <property type="match status" value="1"/>
</dbReference>
<dbReference type="InterPro" id="IPR050710">
    <property type="entry name" value="Band7/mec-2_domain"/>
</dbReference>
<dbReference type="SUPFAM" id="SSF117892">
    <property type="entry name" value="Band 7/SPFH domain"/>
    <property type="match status" value="1"/>
</dbReference>
<dbReference type="InterPro" id="IPR036013">
    <property type="entry name" value="Band_7/SPFH_dom_sf"/>
</dbReference>